<comment type="caution">
    <text evidence="1">The sequence shown here is derived from an EMBL/GenBank/DDBJ whole genome shotgun (WGS) entry which is preliminary data.</text>
</comment>
<name>A0ACB8ZV74_CICIN</name>
<sequence length="118" mass="13244">MVFFFEASILVLVERVVCSVFLAEMVFLRFCVGLDVGLLVWIASRPCGRRVAKVRSGVAFGRPLVSALLVASRLKSWYSRVWGFASRPGLPSRRDRWTIWILLCFALLHVATPVSVTS</sequence>
<keyword evidence="2" id="KW-1185">Reference proteome</keyword>
<dbReference type="Proteomes" id="UP001055811">
    <property type="component" value="Linkage Group LG08"/>
</dbReference>
<reference evidence="2" key="1">
    <citation type="journal article" date="2022" name="Mol. Ecol. Resour.">
        <title>The genomes of chicory, endive, great burdock and yacon provide insights into Asteraceae palaeo-polyploidization history and plant inulin production.</title>
        <authorList>
            <person name="Fan W."/>
            <person name="Wang S."/>
            <person name="Wang H."/>
            <person name="Wang A."/>
            <person name="Jiang F."/>
            <person name="Liu H."/>
            <person name="Zhao H."/>
            <person name="Xu D."/>
            <person name="Zhang Y."/>
        </authorList>
    </citation>
    <scope>NUCLEOTIDE SEQUENCE [LARGE SCALE GENOMIC DNA]</scope>
    <source>
        <strain evidence="2">cv. Punajuju</strain>
    </source>
</reference>
<organism evidence="1 2">
    <name type="scientific">Cichorium intybus</name>
    <name type="common">Chicory</name>
    <dbReference type="NCBI Taxonomy" id="13427"/>
    <lineage>
        <taxon>Eukaryota</taxon>
        <taxon>Viridiplantae</taxon>
        <taxon>Streptophyta</taxon>
        <taxon>Embryophyta</taxon>
        <taxon>Tracheophyta</taxon>
        <taxon>Spermatophyta</taxon>
        <taxon>Magnoliopsida</taxon>
        <taxon>eudicotyledons</taxon>
        <taxon>Gunneridae</taxon>
        <taxon>Pentapetalae</taxon>
        <taxon>asterids</taxon>
        <taxon>campanulids</taxon>
        <taxon>Asterales</taxon>
        <taxon>Asteraceae</taxon>
        <taxon>Cichorioideae</taxon>
        <taxon>Cichorieae</taxon>
        <taxon>Cichoriinae</taxon>
        <taxon>Cichorium</taxon>
    </lineage>
</organism>
<proteinExistence type="predicted"/>
<evidence type="ECO:0000313" key="2">
    <source>
        <dbReference type="Proteomes" id="UP001055811"/>
    </source>
</evidence>
<dbReference type="EMBL" id="CM042016">
    <property type="protein sequence ID" value="KAI3700030.1"/>
    <property type="molecule type" value="Genomic_DNA"/>
</dbReference>
<evidence type="ECO:0000313" key="1">
    <source>
        <dbReference type="EMBL" id="KAI3700030.1"/>
    </source>
</evidence>
<protein>
    <submittedName>
        <fullName evidence="1">Uncharacterized protein</fullName>
    </submittedName>
</protein>
<accession>A0ACB8ZV74</accession>
<gene>
    <name evidence="1" type="ORF">L2E82_44643</name>
</gene>
<reference evidence="1 2" key="2">
    <citation type="journal article" date="2022" name="Mol. Ecol. Resour.">
        <title>The genomes of chicory, endive, great burdock and yacon provide insights into Asteraceae paleo-polyploidization history and plant inulin production.</title>
        <authorList>
            <person name="Fan W."/>
            <person name="Wang S."/>
            <person name="Wang H."/>
            <person name="Wang A."/>
            <person name="Jiang F."/>
            <person name="Liu H."/>
            <person name="Zhao H."/>
            <person name="Xu D."/>
            <person name="Zhang Y."/>
        </authorList>
    </citation>
    <scope>NUCLEOTIDE SEQUENCE [LARGE SCALE GENOMIC DNA]</scope>
    <source>
        <strain evidence="2">cv. Punajuju</strain>
        <tissue evidence="1">Leaves</tissue>
    </source>
</reference>